<protein>
    <submittedName>
        <fullName evidence="2">Uncharacterized protein</fullName>
    </submittedName>
</protein>
<evidence type="ECO:0000313" key="3">
    <source>
        <dbReference type="Proteomes" id="UP001459277"/>
    </source>
</evidence>
<reference evidence="2 3" key="1">
    <citation type="submission" date="2024-01" db="EMBL/GenBank/DDBJ databases">
        <title>A telomere-to-telomere, gap-free genome of sweet tea (Lithocarpus litseifolius).</title>
        <authorList>
            <person name="Zhou J."/>
        </authorList>
    </citation>
    <scope>NUCLEOTIDE SEQUENCE [LARGE SCALE GENOMIC DNA]</scope>
    <source>
        <strain evidence="2">Zhou-2022a</strain>
        <tissue evidence="2">Leaf</tissue>
    </source>
</reference>
<evidence type="ECO:0000313" key="2">
    <source>
        <dbReference type="EMBL" id="KAK9998128.1"/>
    </source>
</evidence>
<proteinExistence type="predicted"/>
<sequence>MTTLLGDAIFNIEAEEYWEAYQRALKDPYKGRMDDKDDEEGEAPSDDSRYNGSENSNSEDNEIKDSDSDDSVDSHGGENDNEDSDSKGSDSEDYGAFYEDDFYDKVDYYDEDLEDDEEAVGGDYNEYPYGRPSN</sequence>
<accession>A0AAW2CK66</accession>
<dbReference type="Proteomes" id="UP001459277">
    <property type="component" value="Unassembled WGS sequence"/>
</dbReference>
<feature type="compositionally biased region" description="Basic and acidic residues" evidence="1">
    <location>
        <begin position="61"/>
        <end position="90"/>
    </location>
</feature>
<comment type="caution">
    <text evidence="2">The sequence shown here is derived from an EMBL/GenBank/DDBJ whole genome shotgun (WGS) entry which is preliminary data.</text>
</comment>
<evidence type="ECO:0000256" key="1">
    <source>
        <dbReference type="SAM" id="MobiDB-lite"/>
    </source>
</evidence>
<feature type="region of interest" description="Disordered" evidence="1">
    <location>
        <begin position="28"/>
        <end position="134"/>
    </location>
</feature>
<dbReference type="AlphaFoldDB" id="A0AAW2CK66"/>
<organism evidence="2 3">
    <name type="scientific">Lithocarpus litseifolius</name>
    <dbReference type="NCBI Taxonomy" id="425828"/>
    <lineage>
        <taxon>Eukaryota</taxon>
        <taxon>Viridiplantae</taxon>
        <taxon>Streptophyta</taxon>
        <taxon>Embryophyta</taxon>
        <taxon>Tracheophyta</taxon>
        <taxon>Spermatophyta</taxon>
        <taxon>Magnoliopsida</taxon>
        <taxon>eudicotyledons</taxon>
        <taxon>Gunneridae</taxon>
        <taxon>Pentapetalae</taxon>
        <taxon>rosids</taxon>
        <taxon>fabids</taxon>
        <taxon>Fagales</taxon>
        <taxon>Fagaceae</taxon>
        <taxon>Lithocarpus</taxon>
    </lineage>
</organism>
<name>A0AAW2CK66_9ROSI</name>
<keyword evidence="3" id="KW-1185">Reference proteome</keyword>
<feature type="compositionally biased region" description="Acidic residues" evidence="1">
    <location>
        <begin position="36"/>
        <end position="45"/>
    </location>
</feature>
<gene>
    <name evidence="2" type="ORF">SO802_017731</name>
</gene>
<dbReference type="EMBL" id="JAZDWU010000006">
    <property type="protein sequence ID" value="KAK9998128.1"/>
    <property type="molecule type" value="Genomic_DNA"/>
</dbReference>
<feature type="compositionally biased region" description="Acidic residues" evidence="1">
    <location>
        <begin position="109"/>
        <end position="120"/>
    </location>
</feature>